<dbReference type="EMBL" id="PUIO01000043">
    <property type="protein sequence ID" value="PQP19776.1"/>
    <property type="molecule type" value="Genomic_DNA"/>
</dbReference>
<organism evidence="1 2">
    <name type="scientific">Rhodococcus opacus</name>
    <name type="common">Nocardia opaca</name>
    <dbReference type="NCBI Taxonomy" id="37919"/>
    <lineage>
        <taxon>Bacteria</taxon>
        <taxon>Bacillati</taxon>
        <taxon>Actinomycetota</taxon>
        <taxon>Actinomycetes</taxon>
        <taxon>Mycobacteriales</taxon>
        <taxon>Nocardiaceae</taxon>
        <taxon>Rhodococcus</taxon>
    </lineage>
</organism>
<evidence type="ECO:0000313" key="1">
    <source>
        <dbReference type="EMBL" id="PQP19776.1"/>
    </source>
</evidence>
<name>A0A2S8IY99_RHOOP</name>
<accession>A0A2S8IY99</accession>
<dbReference type="AlphaFoldDB" id="A0A2S8IY99"/>
<reference evidence="2" key="1">
    <citation type="submission" date="2018-02" db="EMBL/GenBank/DDBJ databases">
        <title>Draft genome sequencing of Rhodococcus opacus KU647198.</title>
        <authorList>
            <person name="Zheng B.-X."/>
        </authorList>
    </citation>
    <scope>NUCLEOTIDE SEQUENCE [LARGE SCALE GENOMIC DNA]</scope>
    <source>
        <strain evidence="2">04-OD7</strain>
    </source>
</reference>
<evidence type="ECO:0000313" key="2">
    <source>
        <dbReference type="Proteomes" id="UP000239290"/>
    </source>
</evidence>
<proteinExistence type="predicted"/>
<protein>
    <submittedName>
        <fullName evidence="1">Uncharacterized protein</fullName>
    </submittedName>
</protein>
<sequence>MALVPAGDPVPGRASPPGYALGADLVPLVGRLTDGNAGIGSCLELSPLSLNLIEFAANLLPFSDAEPSYLQRENGVSTEFRYLQQIHDGTSRCIRVGCHFDNGHKLGTTI</sequence>
<gene>
    <name evidence="1" type="ORF">C5613_29545</name>
</gene>
<comment type="caution">
    <text evidence="1">The sequence shown here is derived from an EMBL/GenBank/DDBJ whole genome shotgun (WGS) entry which is preliminary data.</text>
</comment>
<dbReference type="Proteomes" id="UP000239290">
    <property type="component" value="Unassembled WGS sequence"/>
</dbReference>